<dbReference type="STRING" id="1337093.MBELCI_2700"/>
<comment type="caution">
    <text evidence="3">The sequence shown here is derived from an EMBL/GenBank/DDBJ whole genome shotgun (WGS) entry which is preliminary data.</text>
</comment>
<protein>
    <submittedName>
        <fullName evidence="3">Regulator of nucleoside diphosphate kinase</fullName>
    </submittedName>
</protein>
<dbReference type="Pfam" id="PF01272">
    <property type="entry name" value="GreA_GreB"/>
    <property type="match status" value="1"/>
</dbReference>
<dbReference type="RefSeq" id="WP_021694749.1">
    <property type="nucleotide sequence ID" value="NZ_BATB01000043.1"/>
</dbReference>
<dbReference type="Pfam" id="PF14760">
    <property type="entry name" value="Rnk_N"/>
    <property type="match status" value="1"/>
</dbReference>
<dbReference type="InterPro" id="IPR029462">
    <property type="entry name" value="Rnk_N"/>
</dbReference>
<dbReference type="GO" id="GO:0032784">
    <property type="term" value="P:regulation of DNA-templated transcription elongation"/>
    <property type="evidence" value="ECO:0007669"/>
    <property type="project" value="InterPro"/>
</dbReference>
<name>U3API0_9RHOB</name>
<dbReference type="GO" id="GO:0003677">
    <property type="term" value="F:DNA binding"/>
    <property type="evidence" value="ECO:0007669"/>
    <property type="project" value="InterPro"/>
</dbReference>
<dbReference type="eggNOG" id="COG0782">
    <property type="taxonomic scope" value="Bacteria"/>
</dbReference>
<keyword evidence="3" id="KW-0808">Transferase</keyword>
<proteinExistence type="predicted"/>
<organism evidence="3 4">
    <name type="scientific">Limimaricola cinnabarinus LL-001</name>
    <dbReference type="NCBI Taxonomy" id="1337093"/>
    <lineage>
        <taxon>Bacteria</taxon>
        <taxon>Pseudomonadati</taxon>
        <taxon>Pseudomonadota</taxon>
        <taxon>Alphaproteobacteria</taxon>
        <taxon>Rhodobacterales</taxon>
        <taxon>Paracoccaceae</taxon>
        <taxon>Limimaricola</taxon>
    </lineage>
</organism>
<gene>
    <name evidence="3" type="ORF">MBELCI_2700</name>
</gene>
<evidence type="ECO:0000313" key="4">
    <source>
        <dbReference type="Proteomes" id="UP000016566"/>
    </source>
</evidence>
<accession>U3API0</accession>
<feature type="domain" description="Transcription elongation factor GreA/GreB C-terminal" evidence="1">
    <location>
        <begin position="63"/>
        <end position="135"/>
    </location>
</feature>
<dbReference type="Gene3D" id="1.10.286.20">
    <property type="match status" value="1"/>
</dbReference>
<dbReference type="GO" id="GO:0070063">
    <property type="term" value="F:RNA polymerase binding"/>
    <property type="evidence" value="ECO:0007669"/>
    <property type="project" value="InterPro"/>
</dbReference>
<dbReference type="SUPFAM" id="SSF54534">
    <property type="entry name" value="FKBP-like"/>
    <property type="match status" value="1"/>
</dbReference>
<dbReference type="EMBL" id="BATB01000043">
    <property type="protein sequence ID" value="GAD56648.1"/>
    <property type="molecule type" value="Genomic_DNA"/>
</dbReference>
<dbReference type="OrthoDB" id="192847at2"/>
<dbReference type="InterPro" id="IPR023459">
    <property type="entry name" value="Tscrpt_elong_fac_GreA/B_fam"/>
</dbReference>
<dbReference type="Proteomes" id="UP000016566">
    <property type="component" value="Unassembled WGS sequence"/>
</dbReference>
<feature type="domain" description="Regulator of nucleoside diphosphate kinase N-terminal" evidence="2">
    <location>
        <begin position="15"/>
        <end position="55"/>
    </location>
</feature>
<evidence type="ECO:0000259" key="1">
    <source>
        <dbReference type="Pfam" id="PF01272"/>
    </source>
</evidence>
<reference evidence="3" key="1">
    <citation type="journal article" date="2013" name="Genome Announc.">
        <title>Draft Genome Sequence of Loktanella cinnabarina LL-001T, Isolated from Deep-Sea Floor Sediment.</title>
        <authorList>
            <person name="Nishi S."/>
            <person name="Tsubouchi T."/>
            <person name="Takaki Y."/>
            <person name="Koyanagi R."/>
            <person name="Satoh N."/>
            <person name="Maruyama T."/>
            <person name="Hatada Y."/>
        </authorList>
    </citation>
    <scope>NUCLEOTIDE SEQUENCE [LARGE SCALE GENOMIC DNA]</scope>
    <source>
        <strain evidence="3">LL-001</strain>
    </source>
</reference>
<evidence type="ECO:0000259" key="2">
    <source>
        <dbReference type="Pfam" id="PF14760"/>
    </source>
</evidence>
<dbReference type="AlphaFoldDB" id="U3API0"/>
<keyword evidence="3" id="KW-0418">Kinase</keyword>
<dbReference type="NCBIfam" id="NF004396">
    <property type="entry name" value="PRK05753.1"/>
    <property type="match status" value="1"/>
</dbReference>
<dbReference type="InterPro" id="IPR036953">
    <property type="entry name" value="GreA/GreB_C_sf"/>
</dbReference>
<dbReference type="Gene3D" id="3.10.50.30">
    <property type="entry name" value="Transcription elongation factor, GreA/GreB, C-terminal domain"/>
    <property type="match status" value="1"/>
</dbReference>
<dbReference type="GO" id="GO:0006354">
    <property type="term" value="P:DNA-templated transcription elongation"/>
    <property type="evidence" value="ECO:0007669"/>
    <property type="project" value="TreeGrafter"/>
</dbReference>
<dbReference type="PANTHER" id="PTHR30437">
    <property type="entry name" value="TRANSCRIPTION ELONGATION FACTOR GREA"/>
    <property type="match status" value="1"/>
</dbReference>
<sequence length="146" mass="16186">MLAMLTSPHLLRRRPRLTISDQDLARLEAMAANKLSQDPDLANHLLEELGRARIVPAHKLPRTVAAIGRSVTYHDETADRDRTVTLVFPENADIASGRVSVMTPIGVALIGLSEGASFHWETRAHAIRRLTVLRVAEPRITELVET</sequence>
<dbReference type="InterPro" id="IPR001437">
    <property type="entry name" value="Tscrpt_elong_fac_GreA/B_C"/>
</dbReference>
<dbReference type="GO" id="GO:0016301">
    <property type="term" value="F:kinase activity"/>
    <property type="evidence" value="ECO:0007669"/>
    <property type="project" value="UniProtKB-KW"/>
</dbReference>
<keyword evidence="4" id="KW-1185">Reference proteome</keyword>
<evidence type="ECO:0000313" key="3">
    <source>
        <dbReference type="EMBL" id="GAD56648.1"/>
    </source>
</evidence>
<dbReference type="PANTHER" id="PTHR30437:SF5">
    <property type="entry name" value="REGULATOR OF NUCLEOSIDE DIPHOSPHATE KINASE"/>
    <property type="match status" value="1"/>
</dbReference>